<dbReference type="InterPro" id="IPR036322">
    <property type="entry name" value="WD40_repeat_dom_sf"/>
</dbReference>
<organism evidence="15 16">
    <name type="scientific">Pseudocercospora eumusae</name>
    <dbReference type="NCBI Taxonomy" id="321146"/>
    <lineage>
        <taxon>Eukaryota</taxon>
        <taxon>Fungi</taxon>
        <taxon>Dikarya</taxon>
        <taxon>Ascomycota</taxon>
        <taxon>Pezizomycotina</taxon>
        <taxon>Dothideomycetes</taxon>
        <taxon>Dothideomycetidae</taxon>
        <taxon>Mycosphaerellales</taxon>
        <taxon>Mycosphaerellaceae</taxon>
        <taxon>Pseudocercospora</taxon>
    </lineage>
</organism>
<dbReference type="SUPFAM" id="SSF50978">
    <property type="entry name" value="WD40 repeat-like"/>
    <property type="match status" value="1"/>
</dbReference>
<dbReference type="InterPro" id="IPR004837">
    <property type="entry name" value="NaCa_Exmemb"/>
</dbReference>
<dbReference type="SUPFAM" id="SSF81837">
    <property type="entry name" value="BEACH domain"/>
    <property type="match status" value="1"/>
</dbReference>
<dbReference type="Pfam" id="PF01699">
    <property type="entry name" value="Na_Ca_ex"/>
    <property type="match status" value="2"/>
</dbReference>
<dbReference type="PROSITE" id="PS50082">
    <property type="entry name" value="WD_REPEATS_2"/>
    <property type="match status" value="2"/>
</dbReference>
<dbReference type="Pfam" id="PF23295">
    <property type="entry name" value="Arm_4"/>
    <property type="match status" value="1"/>
</dbReference>
<feature type="region of interest" description="Disordered" evidence="11">
    <location>
        <begin position="915"/>
        <end position="936"/>
    </location>
</feature>
<proteinExistence type="inferred from homology"/>
<dbReference type="Pfam" id="PF02138">
    <property type="entry name" value="Beach"/>
    <property type="match status" value="1"/>
</dbReference>
<dbReference type="SMART" id="SM00320">
    <property type="entry name" value="WD40"/>
    <property type="match status" value="2"/>
</dbReference>
<reference evidence="15 16" key="1">
    <citation type="submission" date="2015-07" db="EMBL/GenBank/DDBJ databases">
        <title>Comparative genomics of the Sigatoka disease complex on banana suggests a link between parallel evolutionary changes in Pseudocercospora fijiensis and Pseudocercospora eumusae and increased virulence on the banana host.</title>
        <authorList>
            <person name="Chang T.-C."/>
            <person name="Salvucci A."/>
            <person name="Crous P.W."/>
            <person name="Stergiopoulos I."/>
        </authorList>
    </citation>
    <scope>NUCLEOTIDE SEQUENCE [LARGE SCALE GENOMIC DNA]</scope>
    <source>
        <strain evidence="15 16">CBS 114824</strain>
    </source>
</reference>
<keyword evidence="16" id="KW-1185">Reference proteome</keyword>
<feature type="transmembrane region" description="Helical" evidence="12">
    <location>
        <begin position="2644"/>
        <end position="2663"/>
    </location>
</feature>
<dbReference type="InterPro" id="IPR013320">
    <property type="entry name" value="ConA-like_dom_sf"/>
</dbReference>
<evidence type="ECO:0000256" key="12">
    <source>
        <dbReference type="SAM" id="Phobius"/>
    </source>
</evidence>
<feature type="region of interest" description="Disordered" evidence="11">
    <location>
        <begin position="1674"/>
        <end position="1711"/>
    </location>
</feature>
<dbReference type="SMART" id="SM01026">
    <property type="entry name" value="Beach"/>
    <property type="match status" value="1"/>
</dbReference>
<feature type="domain" description="BEACH" evidence="13">
    <location>
        <begin position="1916"/>
        <end position="2211"/>
    </location>
</feature>
<feature type="transmembrane region" description="Helical" evidence="12">
    <location>
        <begin position="2743"/>
        <end position="2768"/>
    </location>
</feature>
<evidence type="ECO:0000256" key="7">
    <source>
        <dbReference type="ARBA" id="ARBA00023136"/>
    </source>
</evidence>
<evidence type="ECO:0000256" key="9">
    <source>
        <dbReference type="ARBA" id="ARBA00073334"/>
    </source>
</evidence>
<comment type="function">
    <text evidence="8">May be involved in protein sorting and cell wall formation.</text>
</comment>
<feature type="transmembrane region" description="Helical" evidence="12">
    <location>
        <begin position="3011"/>
        <end position="3031"/>
    </location>
</feature>
<dbReference type="SUPFAM" id="SSF50729">
    <property type="entry name" value="PH domain-like"/>
    <property type="match status" value="1"/>
</dbReference>
<evidence type="ECO:0000313" key="16">
    <source>
        <dbReference type="Proteomes" id="UP000070133"/>
    </source>
</evidence>
<feature type="region of interest" description="Disordered" evidence="11">
    <location>
        <begin position="1173"/>
        <end position="1205"/>
    </location>
</feature>
<dbReference type="PROSITE" id="PS50197">
    <property type="entry name" value="BEACH"/>
    <property type="match status" value="1"/>
</dbReference>
<keyword evidence="6 12" id="KW-1133">Transmembrane helix</keyword>
<dbReference type="PANTHER" id="PTHR46108:SF4">
    <property type="entry name" value="BLUE CHEESE"/>
    <property type="match status" value="1"/>
</dbReference>
<feature type="transmembrane region" description="Helical" evidence="12">
    <location>
        <begin position="2828"/>
        <end position="2850"/>
    </location>
</feature>
<dbReference type="GO" id="GO:0055085">
    <property type="term" value="P:transmembrane transport"/>
    <property type="evidence" value="ECO:0007669"/>
    <property type="project" value="InterPro"/>
</dbReference>
<dbReference type="InterPro" id="IPR011993">
    <property type="entry name" value="PH-like_dom_sf"/>
</dbReference>
<feature type="transmembrane region" description="Helical" evidence="12">
    <location>
        <begin position="2987"/>
        <end position="3004"/>
    </location>
</feature>
<evidence type="ECO:0000256" key="8">
    <source>
        <dbReference type="ARBA" id="ARBA00054699"/>
    </source>
</evidence>
<dbReference type="InterPro" id="IPR023362">
    <property type="entry name" value="PH-BEACH_dom"/>
</dbReference>
<dbReference type="EMBL" id="LFZN01000056">
    <property type="protein sequence ID" value="KXT01364.1"/>
    <property type="molecule type" value="Genomic_DNA"/>
</dbReference>
<evidence type="ECO:0000256" key="11">
    <source>
        <dbReference type="SAM" id="MobiDB-lite"/>
    </source>
</evidence>
<dbReference type="Gene3D" id="1.20.1420.30">
    <property type="entry name" value="NCX, central ion-binding region"/>
    <property type="match status" value="2"/>
</dbReference>
<accession>A0A139HFV4</accession>
<evidence type="ECO:0000256" key="3">
    <source>
        <dbReference type="ARBA" id="ARBA00022574"/>
    </source>
</evidence>
<comment type="similarity">
    <text evidence="2">Belongs to the Ca(2+):cation antiporter (CaCA) (TC 2.A.19) family.</text>
</comment>
<dbReference type="InterPro" id="IPR036372">
    <property type="entry name" value="BEACH_dom_sf"/>
</dbReference>
<dbReference type="Gene3D" id="2.30.29.30">
    <property type="entry name" value="Pleckstrin-homology domain (PH domain)/Phosphotyrosine-binding domain (PTB)"/>
    <property type="match status" value="1"/>
</dbReference>
<keyword evidence="3 10" id="KW-0853">WD repeat</keyword>
<feature type="transmembrane region" description="Helical" evidence="12">
    <location>
        <begin position="2700"/>
        <end position="2723"/>
    </location>
</feature>
<dbReference type="PROSITE" id="PS51783">
    <property type="entry name" value="PH_BEACH"/>
    <property type="match status" value="1"/>
</dbReference>
<feature type="region of interest" description="Disordered" evidence="11">
    <location>
        <begin position="1"/>
        <end position="24"/>
    </location>
</feature>
<dbReference type="CDD" id="cd06071">
    <property type="entry name" value="Beach"/>
    <property type="match status" value="1"/>
</dbReference>
<dbReference type="InterPro" id="IPR051944">
    <property type="entry name" value="BEACH_domain_protein"/>
</dbReference>
<evidence type="ECO:0000256" key="2">
    <source>
        <dbReference type="ARBA" id="ARBA00008170"/>
    </source>
</evidence>
<evidence type="ECO:0000256" key="1">
    <source>
        <dbReference type="ARBA" id="ARBA00004141"/>
    </source>
</evidence>
<feature type="transmembrane region" description="Helical" evidence="12">
    <location>
        <begin position="2669"/>
        <end position="2688"/>
    </location>
</feature>
<dbReference type="Gene3D" id="1.10.1540.10">
    <property type="entry name" value="BEACH domain"/>
    <property type="match status" value="1"/>
</dbReference>
<name>A0A139HFV4_9PEZI</name>
<dbReference type="PANTHER" id="PTHR46108">
    <property type="entry name" value="BLUE CHEESE"/>
    <property type="match status" value="1"/>
</dbReference>
<evidence type="ECO:0000256" key="5">
    <source>
        <dbReference type="ARBA" id="ARBA00022737"/>
    </source>
</evidence>
<sequence>MALRIGHIGRLRSSSRGMNPEEQSTDAAALIRTFLCHPADSNNDEFLHLSETAEKLRQHLSTQPSSKDIFRHGGGFERLLEVLRNVNLRLSSPQHPGHVPAACHPLLRSLLQLLSEALRQHHGNERYFSYHLDGWQSLQDSLRNIHLSLCSIVDLDARARELAPLYDIILAFALDRNDFAEFSSELLASCEHLNGATASPASSSAPSVPFHIKHPEAFSAAIRLALHTFESPAEADEARAVHKLLPALLKITLAATSQNTRNAWSLWRTGILSDILSNAYSTALPDPLRSSLQETLLSIGRHGLNTLDDVATLFRKAHDSEHARANLLRMLQSSKEPAFIQFDLEPCGFSSIELPSLRSNFPSSIGYALTAWIRIDEFDVNSHTTLFGAFDPSHTCFVLMYLEKDSHQLILQTSVRSPNPSVRFKSTCFEAGMWYHIAIVQRKSSSDPTQSISSLFVNGNFAEQRKCNYPEMPDEPASSTTNQRRARTVQAFFGTGVGVAANPVPHRVHTRWSLASAHLYSVPLTDEFVAVHYRLGPRYRGNLQDCLGPLLTYRASSELNRYNETLHPEKTDKSDIVLATEGRGSDVVPESRLLLGICPTAVVELDAASKPQSSKYELDHQALQKWNRLRQKTRHIALNTAVPSINEAIKHWYGTGVMTGDPIVVVPQSLDDATWCLSGSLPMLMQLLDAANTKHAFLQASEIFFECVKDNWRISEAMEKGQGFGILSTIIREKLGLELGHVHGSARKPSSMLSLEDRQTLPQALLRLVLDFVGYDSLMPERSMLVNPMAYRVLLIDFDTWRRCDIATQKLYYAQFVHFVSGNRNAAFNQRRLSRMRVTKRLIEALKSEDISEEAAGMMIESLRALLDSNASSHSYRDLAMYVAWGLHDARAMPTTTTRSVTSFASTVALRQKVGSWPRSHGNSRPSTPGGAGQPSTPGLPRFELALMVLKLLAETVEDDRSVAIRRFTKAVSPRWLLHLLAESDVRVVELALGIISKAMNSLGPEFKAPFIDKNGGFITLKHRLKPFWKSPAVWTMTFAIFFGRNLPSIWLDQEFSAFHLVEVLVVNDSLHIQNPETLPAIFSMLEAGLRKVAGDDPPAEAETRILKNVIQFLGELYDRSVAFRDFAVNSRYLQELLFVLFPLLAGTDRLSAETELQTEALSFNGEVVKMRPHSNSLGERPPSVRSLDMSSGKSGKRTPSPMAANRVAAPKRISSFILVNDRLSATPAQFKAPMAPEAKEPVKINIANSLVESLLELCISLFIDQICYKDKFSGIGLFLKVPPGFKEHQAYFESYVLVHALAQLGAHLRLNQQLLVETRVLTNLARYAQHMAEAVSEGWFIDGAQPLLDFTGEILDHLQQPDIANLKAVRLCSQSTNSIRVVFLKATLWRLAELNEDAAEADVGNFLNKMTYWQTILFSPENQETLFIKLICYLLYHKLCSGVHSVRLAAARLWRMVLVQKPTETATMLTNTMGPGQRHLSTGFMKLIGMDDDDFLAWVDGNRDILHNVFHTSLSKPWEDFVQNENRNSDETAKTRLSKRKEKLRQWQTEESAADDFIHRYEISTNHWRSNVHAQERVKLQRAQQDHQEVVNNLFIALAKVDKQIRQPCGLVPDSVAKWQLDETEAANRMRMRLLPDTSEFKEANYMPKRKASQRTRKDTKLAVNTSLPRVVSDDMASMPPTPGSPTLMTLDGTDEVTGGNRGRSDSVSNSQLLEGGFEMVDDPQMDEDGILEDKNRKVMTSLQRGDMVQQLYNISRIVGLEACEGLLVVGQKCLYMQDNFFQRSDGEIVSVSQAPEDERDPYVQLISGKDVGATRTRHSIGDQETRHWTWLEVLSVSKRRFLLRDVAIEVFFTDGRSYLITCMSSKIRDDLHSAIVGRAPQVHSTSNVASEDAWRLDTLRNPDDIPKNLGSKFNSLFNNGPTHTATKKWQRGEMSNFQYLMLVNTMAGRTFNDLTQYPVFPWVLADYTSEELNLENPKTFRDFSKPMGCQTPAREAEFKDRFKQFAEMGDDNAPPFHYGTHYSSAMIVSSYLIRLQPFVQSYLLLQGGAFDHADRLFDSIERAWLSASKETMSDVRELTPEFFYLPEFLTNINRYDFGTKQVTGELVNDVKLPRWAKGDPQTFIQKHREALESPYVSQRLADWIDLVFGYKQRGEAAVEATNVFNHLSYAGAKDLDKIDNKVEHIATIGIIHSFGQTPHQVFQKAHAYRELDRQAEPKLDTLAESLVRLPDPEMTIGEKVSDFTVAPWQGRILASGPGTLNVLPDCTRILRWGFSDHSIRFFSSHSKRALGLYENTHVGPITAATFADSKTLVTGGQDCTIGLWKVTASRDLIEITPKTYLFGHRTAVAVLAASRVFSTLLSASADGQVILWGLNRFDCIRVLLPAGGPPVQAARLSNVSGHIILCRGANILLYTLNGHLLVEQKLCDREEEEILCCAFYEGAGSEYLERELILTGHAHGVANVWALTNLSDGSWCLQLVKRLQHNEHMDGSGRTSPITAVLPVAREVYTGDEEGNVFRWEKCCNGQYTKGGACQERDRHVSLPTAYSYIRLYEQERLLLINIEKHIQDVSTRQWRVGASAVISQSSQPSHVRRWNRHAFLLSTISSFSTDTYGTAHEGESGRSGFQISHFFKVVARSSSHVSMAVNFLWPFVIIAIVLNFTTNAPLWIFATAYIGMVPAANLLGFAGQEFARKMPKVAGILIETTFGSIVEIILFIVLIVKHEPDEREGEGNGDEGNLIPIIQAAILGSILTNLLLCLGLCFFAAGIRRHKENQKFHAVVSEVGSGLLLVAAFGLLIPSAFYSALKSETISVLHEHFTKGQLQNDILRISQATSIALIVAYILYVIYSCTSVHSIFDEVIEMDEHRDADRADDMAKPKLTFTETMVAIIVSIVFVALLLVILVEQIEHVVDNGVPDQFLGLILLPLVEKAAEHLTAIDEAWDGVINVALYHCIGPSIQTALFNAPLVVLVGWALGKPMDLNFEIFMIALLVLSILVVGNFLRDQESNWLEGALLVIVYIIIAIASFYYPNPDVATSNGLDGVVSQNVTISAELYKQLLALPVA</sequence>
<evidence type="ECO:0000256" key="4">
    <source>
        <dbReference type="ARBA" id="ARBA00022692"/>
    </source>
</evidence>
<dbReference type="InterPro" id="IPR044880">
    <property type="entry name" value="NCX_ion-bd_dom_sf"/>
</dbReference>
<evidence type="ECO:0000259" key="13">
    <source>
        <dbReference type="PROSITE" id="PS50197"/>
    </source>
</evidence>
<dbReference type="InterPro" id="IPR001680">
    <property type="entry name" value="WD40_rpt"/>
</dbReference>
<protein>
    <recommendedName>
        <fullName evidence="9">Beige protein homolog 1</fullName>
    </recommendedName>
</protein>
<comment type="caution">
    <text evidence="15">The sequence shown here is derived from an EMBL/GenBank/DDBJ whole genome shotgun (WGS) entry which is preliminary data.</text>
</comment>
<dbReference type="Proteomes" id="UP000070133">
    <property type="component" value="Unassembled WGS sequence"/>
</dbReference>
<evidence type="ECO:0000256" key="6">
    <source>
        <dbReference type="ARBA" id="ARBA00022989"/>
    </source>
</evidence>
<keyword evidence="7 12" id="KW-0472">Membrane</keyword>
<feature type="compositionally biased region" description="Polar residues" evidence="11">
    <location>
        <begin position="12"/>
        <end position="24"/>
    </location>
</feature>
<feature type="repeat" description="WD" evidence="10">
    <location>
        <begin position="2343"/>
        <end position="2384"/>
    </location>
</feature>
<feature type="transmembrane region" description="Helical" evidence="12">
    <location>
        <begin position="2887"/>
        <end position="2906"/>
    </location>
</feature>
<dbReference type="GO" id="GO:0016020">
    <property type="term" value="C:membrane"/>
    <property type="evidence" value="ECO:0007669"/>
    <property type="project" value="UniProtKB-SubCell"/>
</dbReference>
<feature type="domain" description="BEACH-type PH" evidence="14">
    <location>
        <begin position="1745"/>
        <end position="1878"/>
    </location>
</feature>
<dbReference type="STRING" id="321146.A0A139HFV4"/>
<dbReference type="Pfam" id="PF14844">
    <property type="entry name" value="PH_BEACH"/>
    <property type="match status" value="1"/>
</dbReference>
<dbReference type="FunFam" id="1.10.1540.10:FF:000001">
    <property type="entry name" value="neurobeachin isoform X1"/>
    <property type="match status" value="1"/>
</dbReference>
<comment type="subcellular location">
    <subcellularLocation>
        <location evidence="1">Membrane</location>
        <topology evidence="1">Multi-pass membrane protein</topology>
    </subcellularLocation>
</comment>
<dbReference type="SUPFAM" id="SSF49899">
    <property type="entry name" value="Concanavalin A-like lectins/glucanases"/>
    <property type="match status" value="1"/>
</dbReference>
<dbReference type="InterPro" id="IPR015943">
    <property type="entry name" value="WD40/YVTN_repeat-like_dom_sf"/>
</dbReference>
<dbReference type="OrthoDB" id="26681at2759"/>
<evidence type="ECO:0000259" key="14">
    <source>
        <dbReference type="PROSITE" id="PS51783"/>
    </source>
</evidence>
<evidence type="ECO:0000256" key="10">
    <source>
        <dbReference type="PROSITE-ProRule" id="PRU00221"/>
    </source>
</evidence>
<feature type="repeat" description="WD" evidence="10">
    <location>
        <begin position="2296"/>
        <end position="2336"/>
    </location>
</feature>
<dbReference type="InterPro" id="IPR056252">
    <property type="entry name" value="Alfy-like_Arm-like"/>
</dbReference>
<dbReference type="Gene3D" id="2.130.10.10">
    <property type="entry name" value="YVTN repeat-like/Quinoprotein amine dehydrogenase"/>
    <property type="match status" value="1"/>
</dbReference>
<feature type="transmembrane region" description="Helical" evidence="12">
    <location>
        <begin position="2789"/>
        <end position="2808"/>
    </location>
</feature>
<keyword evidence="5" id="KW-0677">Repeat</keyword>
<keyword evidence="4 12" id="KW-0812">Transmembrane</keyword>
<gene>
    <name evidence="15" type="ORF">AC578_6613</name>
</gene>
<dbReference type="InterPro" id="IPR000409">
    <property type="entry name" value="BEACH_dom"/>
</dbReference>
<evidence type="ECO:0000313" key="15">
    <source>
        <dbReference type="EMBL" id="KXT01364.1"/>
    </source>
</evidence>
<dbReference type="CDD" id="cd01201">
    <property type="entry name" value="PH_BEACH"/>
    <property type="match status" value="1"/>
</dbReference>